<dbReference type="Proteomes" id="UP001596411">
    <property type="component" value="Unassembled WGS sequence"/>
</dbReference>
<comment type="caution">
    <text evidence="1">The sequence shown here is derived from an EMBL/GenBank/DDBJ whole genome shotgun (WGS) entry which is preliminary data.</text>
</comment>
<keyword evidence="1" id="KW-0449">Lipoprotein</keyword>
<reference evidence="2" key="1">
    <citation type="journal article" date="2019" name="Int. J. Syst. Evol. Microbiol.">
        <title>The Global Catalogue of Microorganisms (GCM) 10K type strain sequencing project: providing services to taxonomists for standard genome sequencing and annotation.</title>
        <authorList>
            <consortium name="The Broad Institute Genomics Platform"/>
            <consortium name="The Broad Institute Genome Sequencing Center for Infectious Disease"/>
            <person name="Wu L."/>
            <person name="Ma J."/>
        </authorList>
    </citation>
    <scope>NUCLEOTIDE SEQUENCE [LARGE SCALE GENOMIC DNA]</scope>
    <source>
        <strain evidence="2">CGMCC 1.13666</strain>
    </source>
</reference>
<accession>A0ABW2ESJ3</accession>
<dbReference type="PROSITE" id="PS51257">
    <property type="entry name" value="PROKAR_LIPOPROTEIN"/>
    <property type="match status" value="1"/>
</dbReference>
<gene>
    <name evidence="1" type="ORF">ACFQH5_05215</name>
</gene>
<sequence length="314" mass="33570">MNPALKWTPLVVALALATAGCARDGYYHDRNLDYGEAEIAEPLRLPGGGDAVAGAMPVPQGRIAASTEGAPRPAAGSAVRHTPEAFVESRERGDDRWLVVAAAPAAVWPMLEEFVERQGLTVTQRDARQGILATPQGRFTVQSALRGGASEVRCEAAGRSHAACLSALAGYFEMQGQSASASALAASAEASAALLAVQPTSEGWALSVPADAERVWSELDYQLAGRFDDADFQRLLERDATAREFRVAYLPQRLRGQGEGMLAALAIWRDDPEPRAVRLRVEGAGSEGSRVRIIEGLDGADQRELLERLADLLR</sequence>
<dbReference type="EMBL" id="JBHSZP010000013">
    <property type="protein sequence ID" value="MFC7088945.1"/>
    <property type="molecule type" value="Genomic_DNA"/>
</dbReference>
<proteinExistence type="predicted"/>
<keyword evidence="2" id="KW-1185">Reference proteome</keyword>
<evidence type="ECO:0000313" key="1">
    <source>
        <dbReference type="EMBL" id="MFC7088945.1"/>
    </source>
</evidence>
<name>A0ABW2ESJ3_9GAMM</name>
<organism evidence="1 2">
    <name type="scientific">Halomonas salifodinae</name>
    <dbReference type="NCBI Taxonomy" id="438745"/>
    <lineage>
        <taxon>Bacteria</taxon>
        <taxon>Pseudomonadati</taxon>
        <taxon>Pseudomonadota</taxon>
        <taxon>Gammaproteobacteria</taxon>
        <taxon>Oceanospirillales</taxon>
        <taxon>Halomonadaceae</taxon>
        <taxon>Halomonas</taxon>
    </lineage>
</organism>
<protein>
    <submittedName>
        <fullName evidence="1">Lipoprotein, NlpB</fullName>
    </submittedName>
</protein>
<evidence type="ECO:0000313" key="2">
    <source>
        <dbReference type="Proteomes" id="UP001596411"/>
    </source>
</evidence>
<dbReference type="RefSeq" id="WP_346062578.1">
    <property type="nucleotide sequence ID" value="NZ_BAAADR010000012.1"/>
</dbReference>